<feature type="transmembrane region" description="Helical" evidence="1">
    <location>
        <begin position="150"/>
        <end position="170"/>
    </location>
</feature>
<dbReference type="InterPro" id="IPR005330">
    <property type="entry name" value="MHYT_dom"/>
</dbReference>
<keyword evidence="3" id="KW-0808">Transferase</keyword>
<feature type="transmembrane region" description="Helical" evidence="1">
    <location>
        <begin position="222"/>
        <end position="239"/>
    </location>
</feature>
<evidence type="ECO:0000256" key="1">
    <source>
        <dbReference type="PROSITE-ProRule" id="PRU00244"/>
    </source>
</evidence>
<dbReference type="PANTHER" id="PTHR35152:SF1">
    <property type="entry name" value="DOMAIN SIGNALLING PROTEIN, PUTATIVE (AFU_ORTHOLOGUE AFUA_5G11310)-RELATED"/>
    <property type="match status" value="1"/>
</dbReference>
<dbReference type="PROSITE" id="PS50924">
    <property type="entry name" value="MHYT"/>
    <property type="match status" value="1"/>
</dbReference>
<dbReference type="Pfam" id="PF03707">
    <property type="entry name" value="MHYT"/>
    <property type="match status" value="3"/>
</dbReference>
<comment type="caution">
    <text evidence="3">The sequence shown here is derived from an EMBL/GenBank/DDBJ whole genome shotgun (WGS) entry which is preliminary data.</text>
</comment>
<keyword evidence="1" id="KW-0812">Transmembrane</keyword>
<dbReference type="EMBL" id="JALGBI010000001">
    <property type="protein sequence ID" value="MCJ0761645.1"/>
    <property type="molecule type" value="Genomic_DNA"/>
</dbReference>
<keyword evidence="4" id="KW-1185">Reference proteome</keyword>
<sequence length="253" mass="26454">MNPIVGQVLVPQYQIGAVVLSYIMAVLGSLAALQCAKHMFTPQGTLDKGMATAAAVALGGIGIWSMHFIGMLAYRTGVPVAYDLIPTAVSLVAAIVISGAALYLTGRGGRFGVPGWVAGSILAGLGVCVMHYLGMYAMNLRASMSWDVERIGLSVAIAVVAAAAALWLAFNLTTLRHRIMAAFVMGVAVCAMHYTGMSAVTLVCTAEAPASAWKIGGRDLDLMVFVTAAAVLLYIYWVVSGRAIRQRGKQTAA</sequence>
<reference evidence="3" key="1">
    <citation type="submission" date="2022-03" db="EMBL/GenBank/DDBJ databases">
        <authorList>
            <person name="Woo C.Y."/>
        </authorList>
    </citation>
    <scope>NUCLEOTIDE SEQUENCE</scope>
    <source>
        <strain evidence="3">CYS-02</strain>
    </source>
</reference>
<evidence type="ECO:0000313" key="3">
    <source>
        <dbReference type="EMBL" id="MCJ0761645.1"/>
    </source>
</evidence>
<dbReference type="GO" id="GO:0016020">
    <property type="term" value="C:membrane"/>
    <property type="evidence" value="ECO:0007669"/>
    <property type="project" value="UniProtKB-UniRule"/>
</dbReference>
<accession>A0A9X2ALG8</accession>
<name>A0A9X2ALG8_9BURK</name>
<gene>
    <name evidence="3" type="ORF">MMF98_00305</name>
</gene>
<feature type="domain" description="MHYT" evidence="2">
    <location>
        <begin position="13"/>
        <end position="203"/>
    </location>
</feature>
<feature type="transmembrane region" description="Helical" evidence="1">
    <location>
        <begin position="80"/>
        <end position="104"/>
    </location>
</feature>
<organism evidence="3 4">
    <name type="scientific">Variovorax terrae</name>
    <dbReference type="NCBI Taxonomy" id="2923278"/>
    <lineage>
        <taxon>Bacteria</taxon>
        <taxon>Pseudomonadati</taxon>
        <taxon>Pseudomonadota</taxon>
        <taxon>Betaproteobacteria</taxon>
        <taxon>Burkholderiales</taxon>
        <taxon>Comamonadaceae</taxon>
        <taxon>Variovorax</taxon>
    </lineage>
</organism>
<feature type="transmembrane region" description="Helical" evidence="1">
    <location>
        <begin position="116"/>
        <end position="138"/>
    </location>
</feature>
<feature type="transmembrane region" description="Helical" evidence="1">
    <location>
        <begin position="182"/>
        <end position="202"/>
    </location>
</feature>
<feature type="transmembrane region" description="Helical" evidence="1">
    <location>
        <begin position="12"/>
        <end position="33"/>
    </location>
</feature>
<evidence type="ECO:0000259" key="2">
    <source>
        <dbReference type="PROSITE" id="PS50924"/>
    </source>
</evidence>
<protein>
    <submittedName>
        <fullName evidence="3">Histidine kinase</fullName>
    </submittedName>
</protein>
<dbReference type="GO" id="GO:0016301">
    <property type="term" value="F:kinase activity"/>
    <property type="evidence" value="ECO:0007669"/>
    <property type="project" value="UniProtKB-KW"/>
</dbReference>
<dbReference type="Proteomes" id="UP001139447">
    <property type="component" value="Unassembled WGS sequence"/>
</dbReference>
<dbReference type="PANTHER" id="PTHR35152">
    <property type="entry name" value="DOMAIN SIGNALLING PROTEIN, PUTATIVE (AFU_ORTHOLOGUE AFUA_5G11310)-RELATED"/>
    <property type="match status" value="1"/>
</dbReference>
<evidence type="ECO:0000313" key="4">
    <source>
        <dbReference type="Proteomes" id="UP001139447"/>
    </source>
</evidence>
<keyword evidence="3" id="KW-0418">Kinase</keyword>
<dbReference type="RefSeq" id="WP_243302777.1">
    <property type="nucleotide sequence ID" value="NZ_JALGBI010000001.1"/>
</dbReference>
<proteinExistence type="predicted"/>
<feature type="transmembrane region" description="Helical" evidence="1">
    <location>
        <begin position="53"/>
        <end position="74"/>
    </location>
</feature>
<keyword evidence="1" id="KW-0472">Membrane</keyword>
<keyword evidence="1" id="KW-1133">Transmembrane helix</keyword>
<dbReference type="AlphaFoldDB" id="A0A9X2ALG8"/>